<keyword evidence="3" id="KW-1185">Reference proteome</keyword>
<sequence length="277" mass="30523">MGPLSTIGETQLSHCHTHSIHRVCFLLWYICPAGLSLGTMTELPIFDDDDVNRLLCIVAHPDDMEYGASAAVAKWTDQGKSVSYLLLTRGEAGIREMPPEDVAPLREGEQRQACKLVGVEDLEILDFPDGLLEPDHELRHAIAKKIRQFEPDAVMVTSWELKMPWGLNHVDHRAAGIATIDAIRDADNPWLFTDLKEAGLEAWKADKLLVNGADATHAVVLDEAHVDRAVRSLEAHTVYLEALPDHPAPSEMIPGITSEAGTRAGVKYALPVQVFDM</sequence>
<dbReference type="Gene3D" id="3.40.50.10320">
    <property type="entry name" value="LmbE-like"/>
    <property type="match status" value="1"/>
</dbReference>
<protein>
    <submittedName>
        <fullName evidence="2">N-acetylglucosaminyl deacetylase, LmbE family</fullName>
    </submittedName>
</protein>
<dbReference type="InterPro" id="IPR024078">
    <property type="entry name" value="LmbE-like_dom_sf"/>
</dbReference>
<dbReference type="GO" id="GO:0016137">
    <property type="term" value="P:glycoside metabolic process"/>
    <property type="evidence" value="ECO:0007669"/>
    <property type="project" value="UniProtKB-ARBA"/>
</dbReference>
<accession>A0A1H1L906</accession>
<organism evidence="2 3">
    <name type="scientific">Brevibacterium sandarakinum</name>
    <dbReference type="NCBI Taxonomy" id="629680"/>
    <lineage>
        <taxon>Bacteria</taxon>
        <taxon>Bacillati</taxon>
        <taxon>Actinomycetota</taxon>
        <taxon>Actinomycetes</taxon>
        <taxon>Micrococcales</taxon>
        <taxon>Brevibacteriaceae</taxon>
        <taxon>Brevibacterium</taxon>
    </lineage>
</organism>
<dbReference type="AlphaFoldDB" id="A0A1H1L906"/>
<keyword evidence="1" id="KW-0862">Zinc</keyword>
<reference evidence="2" key="1">
    <citation type="submission" date="2016-10" db="EMBL/GenBank/DDBJ databases">
        <authorList>
            <person name="Varghese N."/>
            <person name="Submissions S."/>
        </authorList>
    </citation>
    <scope>NUCLEOTIDE SEQUENCE [LARGE SCALE GENOMIC DNA]</scope>
    <source>
        <strain evidence="2">DSM 22082</strain>
    </source>
</reference>
<dbReference type="Pfam" id="PF02585">
    <property type="entry name" value="PIG-L"/>
    <property type="match status" value="1"/>
</dbReference>
<dbReference type="InterPro" id="IPR003737">
    <property type="entry name" value="GlcNAc_PI_deacetylase-related"/>
</dbReference>
<evidence type="ECO:0000313" key="2">
    <source>
        <dbReference type="EMBL" id="SDR71091.1"/>
    </source>
</evidence>
<dbReference type="Proteomes" id="UP000199700">
    <property type="component" value="Chromosome"/>
</dbReference>
<proteinExistence type="predicted"/>
<dbReference type="EMBL" id="LT629739">
    <property type="protein sequence ID" value="SDR71091.1"/>
    <property type="molecule type" value="Genomic_DNA"/>
</dbReference>
<dbReference type="SUPFAM" id="SSF102588">
    <property type="entry name" value="LmbE-like"/>
    <property type="match status" value="1"/>
</dbReference>
<evidence type="ECO:0000256" key="1">
    <source>
        <dbReference type="ARBA" id="ARBA00022833"/>
    </source>
</evidence>
<evidence type="ECO:0000313" key="3">
    <source>
        <dbReference type="Proteomes" id="UP000199700"/>
    </source>
</evidence>
<dbReference type="PANTHER" id="PTHR12993:SF28">
    <property type="entry name" value="LMBE FAMILY PROTEIN"/>
    <property type="match status" value="1"/>
</dbReference>
<gene>
    <name evidence="2" type="ORF">SAMN04489751_0168</name>
</gene>
<name>A0A1H1L906_BRESA</name>
<dbReference type="PANTHER" id="PTHR12993">
    <property type="entry name" value="N-ACETYLGLUCOSAMINYL-PHOSPHATIDYLINOSITOL DE-N-ACETYLASE-RELATED"/>
    <property type="match status" value="1"/>
</dbReference>
<dbReference type="GO" id="GO:0016811">
    <property type="term" value="F:hydrolase activity, acting on carbon-nitrogen (but not peptide) bonds, in linear amides"/>
    <property type="evidence" value="ECO:0007669"/>
    <property type="project" value="TreeGrafter"/>
</dbReference>
<dbReference type="STRING" id="629680.SAMN04489751_0168"/>